<dbReference type="Proteomes" id="UP000029024">
    <property type="component" value="Unassembled WGS sequence"/>
</dbReference>
<dbReference type="AlphaFoldDB" id="A0A087BM46"/>
<dbReference type="PANTHER" id="PTHR43235:SF1">
    <property type="entry name" value="GLUTAMINE AMIDOTRANSFERASE PB2B2.05-RELATED"/>
    <property type="match status" value="1"/>
</dbReference>
<dbReference type="EMBL" id="JGZA01000005">
    <property type="protein sequence ID" value="KFI72096.1"/>
    <property type="molecule type" value="Genomic_DNA"/>
</dbReference>
<dbReference type="Pfam" id="PF07722">
    <property type="entry name" value="Peptidase_C26"/>
    <property type="match status" value="1"/>
</dbReference>
<reference evidence="1 2" key="1">
    <citation type="submission" date="2014-03" db="EMBL/GenBank/DDBJ databases">
        <title>Genomics of Bifidobacteria.</title>
        <authorList>
            <person name="Ventura M."/>
            <person name="Milani C."/>
            <person name="Lugli G.A."/>
        </authorList>
    </citation>
    <scope>NUCLEOTIDE SEQUENCE [LARGE SCALE GENOMIC DNA]</scope>
    <source>
        <strain evidence="1 2">LMG 21814</strain>
    </source>
</reference>
<proteinExistence type="predicted"/>
<dbReference type="CDD" id="cd01745">
    <property type="entry name" value="GATase1_2"/>
    <property type="match status" value="1"/>
</dbReference>
<dbReference type="InterPro" id="IPR029062">
    <property type="entry name" value="Class_I_gatase-like"/>
</dbReference>
<dbReference type="InterPro" id="IPR011697">
    <property type="entry name" value="Peptidase_C26"/>
</dbReference>
<protein>
    <submittedName>
        <fullName evidence="1">Peptidase C26</fullName>
        <ecNumber evidence="1">3.5.1.94</ecNumber>
    </submittedName>
</protein>
<dbReference type="GO" id="GO:0033969">
    <property type="term" value="F:gamma-glutamyl-gamma-aminobutyrate hydrolase activity"/>
    <property type="evidence" value="ECO:0007669"/>
    <property type="project" value="UniProtKB-EC"/>
</dbReference>
<dbReference type="EC" id="3.5.1.94" evidence="1"/>
<dbReference type="PROSITE" id="PS51273">
    <property type="entry name" value="GATASE_TYPE_1"/>
    <property type="match status" value="1"/>
</dbReference>
<dbReference type="SUPFAM" id="SSF52317">
    <property type="entry name" value="Class I glutamine amidotransferase-like"/>
    <property type="match status" value="1"/>
</dbReference>
<name>A0A087BM46_BIFLN</name>
<evidence type="ECO:0000313" key="1">
    <source>
        <dbReference type="EMBL" id="KFI72096.1"/>
    </source>
</evidence>
<accession>A0A087BM46</accession>
<dbReference type="GO" id="GO:0006598">
    <property type="term" value="P:polyamine catabolic process"/>
    <property type="evidence" value="ECO:0007669"/>
    <property type="project" value="TreeGrafter"/>
</dbReference>
<dbReference type="GO" id="GO:0005829">
    <property type="term" value="C:cytosol"/>
    <property type="evidence" value="ECO:0007669"/>
    <property type="project" value="TreeGrafter"/>
</dbReference>
<evidence type="ECO:0000313" key="2">
    <source>
        <dbReference type="Proteomes" id="UP000029024"/>
    </source>
</evidence>
<dbReference type="RefSeq" id="WP_032683358.1">
    <property type="nucleotide sequence ID" value="NZ_JGZA01000005.1"/>
</dbReference>
<comment type="caution">
    <text evidence="1">The sequence shown here is derived from an EMBL/GenBank/DDBJ whole genome shotgun (WGS) entry which is preliminary data.</text>
</comment>
<dbReference type="Gene3D" id="3.40.50.880">
    <property type="match status" value="1"/>
</dbReference>
<sequence>MTTNRPLIAVTPLMDYGRDSLWMLPGYMEAIMRAGGTPVMLPLTDDADILAQCAERFDAFLFTGGPDVGPMVGAAASATGRSEVLSPERDRMESILLPAAMAWDKPILGICRGIQFINAALGGTLWQDLPSQHPSDIEHHMNPPYDAFGHSVSLVSGTPLASLFAGQTEIAVNSYHHQAVRDVAPGLEVMAVAPDGVIEALYRPASHFLWAVQWHPEFLYKVDPRSQAIFDAFVGSCR</sequence>
<dbReference type="PANTHER" id="PTHR43235">
    <property type="entry name" value="GLUTAMINE AMIDOTRANSFERASE PB2B2.05-RELATED"/>
    <property type="match status" value="1"/>
</dbReference>
<organism evidence="1 2">
    <name type="scientific">Bifidobacterium longum subsp. suis</name>
    <dbReference type="NCBI Taxonomy" id="1695"/>
    <lineage>
        <taxon>Bacteria</taxon>
        <taxon>Bacillati</taxon>
        <taxon>Actinomycetota</taxon>
        <taxon>Actinomycetes</taxon>
        <taxon>Bifidobacteriales</taxon>
        <taxon>Bifidobacteriaceae</taxon>
        <taxon>Bifidobacterium</taxon>
    </lineage>
</organism>
<dbReference type="InterPro" id="IPR044668">
    <property type="entry name" value="PuuD-like"/>
</dbReference>
<gene>
    <name evidence="1" type="ORF">BLSS_1620</name>
</gene>
<keyword evidence="1" id="KW-0378">Hydrolase</keyword>